<evidence type="ECO:0000313" key="2">
    <source>
        <dbReference type="EMBL" id="MFB9835454.1"/>
    </source>
</evidence>
<comment type="caution">
    <text evidence="2">The sequence shown here is derived from an EMBL/GenBank/DDBJ whole genome shotgun (WGS) entry which is preliminary data.</text>
</comment>
<protein>
    <submittedName>
        <fullName evidence="2">Uncharacterized protein</fullName>
    </submittedName>
</protein>
<dbReference type="Proteomes" id="UP001589627">
    <property type="component" value="Unassembled WGS sequence"/>
</dbReference>
<evidence type="ECO:0000313" key="3">
    <source>
        <dbReference type="Proteomes" id="UP001589627"/>
    </source>
</evidence>
<gene>
    <name evidence="2" type="ORF">ACFFNX_25045</name>
</gene>
<proteinExistence type="predicted"/>
<feature type="region of interest" description="Disordered" evidence="1">
    <location>
        <begin position="1"/>
        <end position="37"/>
    </location>
</feature>
<organism evidence="2 3">
    <name type="scientific">Actinoallomurus acaciae</name>
    <dbReference type="NCBI Taxonomy" id="502577"/>
    <lineage>
        <taxon>Bacteria</taxon>
        <taxon>Bacillati</taxon>
        <taxon>Actinomycetota</taxon>
        <taxon>Actinomycetes</taxon>
        <taxon>Streptosporangiales</taxon>
        <taxon>Thermomonosporaceae</taxon>
        <taxon>Actinoallomurus</taxon>
    </lineage>
</organism>
<evidence type="ECO:0000256" key="1">
    <source>
        <dbReference type="SAM" id="MobiDB-lite"/>
    </source>
</evidence>
<sequence length="54" mass="5247">MTGGNHRDTSGAGAGVGASGRANGPAWPNMSRSTTAAKATLSTISVSPTGFRGL</sequence>
<dbReference type="RefSeq" id="WP_378206982.1">
    <property type="nucleotide sequence ID" value="NZ_JBHLZP010000202.1"/>
</dbReference>
<reference evidence="2 3" key="1">
    <citation type="submission" date="2024-09" db="EMBL/GenBank/DDBJ databases">
        <authorList>
            <person name="Sun Q."/>
            <person name="Mori K."/>
        </authorList>
    </citation>
    <scope>NUCLEOTIDE SEQUENCE [LARGE SCALE GENOMIC DNA]</scope>
    <source>
        <strain evidence="2 3">TBRC 0563</strain>
    </source>
</reference>
<accession>A0ABV5YK74</accession>
<name>A0ABV5YK74_9ACTN</name>
<dbReference type="EMBL" id="JBHLZP010000202">
    <property type="protein sequence ID" value="MFB9835454.1"/>
    <property type="molecule type" value="Genomic_DNA"/>
</dbReference>
<keyword evidence="3" id="KW-1185">Reference proteome</keyword>